<organism evidence="2 3">
    <name type="scientific">Nocardioides simplex</name>
    <name type="common">Arthrobacter simplex</name>
    <dbReference type="NCBI Taxonomy" id="2045"/>
    <lineage>
        <taxon>Bacteria</taxon>
        <taxon>Bacillati</taxon>
        <taxon>Actinomycetota</taxon>
        <taxon>Actinomycetes</taxon>
        <taxon>Propionibacteriales</taxon>
        <taxon>Nocardioidaceae</taxon>
        <taxon>Pimelobacter</taxon>
    </lineage>
</organism>
<dbReference type="eggNOG" id="COG4421">
    <property type="taxonomic scope" value="Bacteria"/>
</dbReference>
<dbReference type="Proteomes" id="UP000030300">
    <property type="component" value="Chromosome"/>
</dbReference>
<dbReference type="KEGG" id="psim:KR76_03450"/>
<keyword evidence="3" id="KW-1185">Reference proteome</keyword>
<name>A0A0A1DL14_NOCSI</name>
<dbReference type="HOGENOM" id="CLU_470753_0_0_11"/>
<sequence length="512" mass="57622">MLLPAADGLASELHRLIPGLDLVEAPLDRAERRFTLTAQGPFDFIVDEDEVPNRKRRFGATFYHLRAGGAYVVPGGAPELGATPGPLGRLLQDAAARPEAELRVVDLPLAEARLRAIRSHVRTEAVDGHLVVRHDLPDVHVKMREADFDDYLRRASTRHRLLSVRPGMAPEPPEFVELPEPRPHHEGRPIDAVELSLRDYRDVVVEPYQVVLDGHLILPDTYRHHRNEVLRNKLTVDLARDFAVPVRPVPPDPPRLEGTYFHLDNEARGHFGHLMTESLSRVWAWPEVLALDPDARVLLGANRKRPRPLEYELALYEACGIPRERIVVIDGPVLVDRLITGTPMFSNPQYVHSQIAEIWQQVGDRLAAQVAPRDWPERIFVSRREVKRACLNGADVEAVFAEHDFEIVYPEDYSLGEQVEMFRAAEVIAGFSGSGMFQIAFVAEPKRVIQVGSMAYGPRNEFLMAAIRRHRIDSIVCQSDEGRGIRADWWYDEEREGAALRGVLAGLDGAAQ</sequence>
<accession>A0A0A1DL14</accession>
<dbReference type="Pfam" id="PF04577">
    <property type="entry name" value="Glyco_transf_61"/>
    <property type="match status" value="1"/>
</dbReference>
<dbReference type="EMBL" id="CP009896">
    <property type="protein sequence ID" value="AIY16050.2"/>
    <property type="molecule type" value="Genomic_DNA"/>
</dbReference>
<dbReference type="STRING" id="2045.KR76_03450"/>
<dbReference type="GO" id="GO:0016757">
    <property type="term" value="F:glycosyltransferase activity"/>
    <property type="evidence" value="ECO:0007669"/>
    <property type="project" value="InterPro"/>
</dbReference>
<evidence type="ECO:0000313" key="3">
    <source>
        <dbReference type="Proteomes" id="UP000030300"/>
    </source>
</evidence>
<protein>
    <recommendedName>
        <fullName evidence="1">Glycosyltransferase 61 catalytic domain-containing protein</fullName>
    </recommendedName>
</protein>
<dbReference type="AlphaFoldDB" id="A0A0A1DL14"/>
<proteinExistence type="predicted"/>
<gene>
    <name evidence="2" type="ORF">KR76_03450</name>
</gene>
<dbReference type="InterPro" id="IPR049625">
    <property type="entry name" value="Glyco_transf_61_cat"/>
</dbReference>
<evidence type="ECO:0000259" key="1">
    <source>
        <dbReference type="Pfam" id="PF04577"/>
    </source>
</evidence>
<reference evidence="2 3" key="1">
    <citation type="journal article" date="2015" name="Genome Announc.">
        <title>Complete Genome Sequence of Steroid-Transforming Nocardioides simplex VKM Ac-2033D.</title>
        <authorList>
            <person name="Shtratnikova V.Y."/>
            <person name="Schelkunov M.I."/>
            <person name="Pekov Y.A."/>
            <person name="Fokina V.V."/>
            <person name="Logacheva M.D."/>
            <person name="Sokolov S.L."/>
            <person name="Bragin E.Y."/>
            <person name="Ashapkin V.V."/>
            <person name="Donova M.V."/>
        </authorList>
    </citation>
    <scope>NUCLEOTIDE SEQUENCE [LARGE SCALE GENOMIC DNA]</scope>
    <source>
        <strain evidence="2 3">VKM Ac-2033D</strain>
    </source>
</reference>
<feature type="domain" description="Glycosyltransferase 61 catalytic" evidence="1">
    <location>
        <begin position="271"/>
        <end position="449"/>
    </location>
</feature>
<evidence type="ECO:0000313" key="2">
    <source>
        <dbReference type="EMBL" id="AIY16050.2"/>
    </source>
</evidence>